<dbReference type="SUPFAM" id="SSF89733">
    <property type="entry name" value="L-sulfolactate dehydrogenase-like"/>
    <property type="match status" value="1"/>
</dbReference>
<dbReference type="EMBL" id="FCOA02000002">
    <property type="protein sequence ID" value="SAK45934.1"/>
    <property type="molecule type" value="Genomic_DNA"/>
</dbReference>
<dbReference type="PANTHER" id="PTHR11091:SF0">
    <property type="entry name" value="MALATE DEHYDROGENASE"/>
    <property type="match status" value="1"/>
</dbReference>
<dbReference type="Proteomes" id="UP000054851">
    <property type="component" value="Unassembled WGS sequence"/>
</dbReference>
<comment type="caution">
    <text evidence="3">The sequence shown here is derived from an EMBL/GenBank/DDBJ whole genome shotgun (WGS) entry which is preliminary data.</text>
</comment>
<dbReference type="STRING" id="1777140.AWB79_01059"/>
<evidence type="ECO:0000256" key="1">
    <source>
        <dbReference type="ARBA" id="ARBA00006056"/>
    </source>
</evidence>
<dbReference type="Pfam" id="PF02615">
    <property type="entry name" value="Ldh_2"/>
    <property type="match status" value="1"/>
</dbReference>
<keyword evidence="4" id="KW-1185">Reference proteome</keyword>
<evidence type="ECO:0000313" key="4">
    <source>
        <dbReference type="Proteomes" id="UP000054851"/>
    </source>
</evidence>
<dbReference type="GO" id="GO:0016491">
    <property type="term" value="F:oxidoreductase activity"/>
    <property type="evidence" value="ECO:0007669"/>
    <property type="project" value="UniProtKB-KW"/>
</dbReference>
<evidence type="ECO:0000313" key="3">
    <source>
        <dbReference type="EMBL" id="SAK45934.1"/>
    </source>
</evidence>
<dbReference type="InterPro" id="IPR043143">
    <property type="entry name" value="Mal/L-sulf/L-lact_DH-like_NADP"/>
</dbReference>
<dbReference type="RefSeq" id="WP_061166318.1">
    <property type="nucleotide sequence ID" value="NZ_FCOA02000002.1"/>
</dbReference>
<comment type="similarity">
    <text evidence="1">Belongs to the LDH2/MDH2 oxidoreductase family.</text>
</comment>
<dbReference type="PANTHER" id="PTHR11091">
    <property type="entry name" value="OXIDOREDUCTASE-RELATED"/>
    <property type="match status" value="1"/>
</dbReference>
<dbReference type="OrthoDB" id="924592at2"/>
<reference evidence="3" key="1">
    <citation type="submission" date="2016-01" db="EMBL/GenBank/DDBJ databases">
        <authorList>
            <person name="Peeters C."/>
        </authorList>
    </citation>
    <scope>NUCLEOTIDE SEQUENCE</scope>
    <source>
        <strain evidence="3">LMG 29322</strain>
    </source>
</reference>
<gene>
    <name evidence="3" type="ORF">AWB79_01059</name>
</gene>
<sequence length="361" mass="38558">MASSETAWKNGALYSHIDLVSFGSTALQRCGMRAKHADQVAARMVDAELLGHRSHGLWLLATYLERLKAGNIATVGEVRVLSDTDSAFSWHANRLPGAWVMHRAIEEVIERAASRAVVVATIAECSHIGCLQSYLLPLVERNLFVTLSATNAGIASVAPFGGIDPVLTTNPIAYGIPTRGEPILIDQCTSLGSNSFFTAFADRGESLPDQWLLDANGNPTDDPKVLAQNPPGTVLPLGGLEFGYKGFGLGLAVEALTLALPGSGRRTNPDKFGQGVFLQVLNPRLLGGLDAFLDETTHLADACHASRVRPGSPPVRLPGERALALRRKQTSEGIALADDVLARMIAWADKLELTMPVARIA</sequence>
<proteinExistence type="inferred from homology"/>
<dbReference type="InterPro" id="IPR003767">
    <property type="entry name" value="Malate/L-lactate_DH-like"/>
</dbReference>
<protein>
    <submittedName>
        <fullName evidence="3">Dehydrogenase</fullName>
    </submittedName>
</protein>
<dbReference type="InterPro" id="IPR043144">
    <property type="entry name" value="Mal/L-sulf/L-lact_DH-like_ah"/>
</dbReference>
<keyword evidence="2" id="KW-0560">Oxidoreductase</keyword>
<evidence type="ECO:0000256" key="2">
    <source>
        <dbReference type="ARBA" id="ARBA00023002"/>
    </source>
</evidence>
<organism evidence="3 4">
    <name type="scientific">Caballeronia hypogeia</name>
    <dbReference type="NCBI Taxonomy" id="1777140"/>
    <lineage>
        <taxon>Bacteria</taxon>
        <taxon>Pseudomonadati</taxon>
        <taxon>Pseudomonadota</taxon>
        <taxon>Betaproteobacteria</taxon>
        <taxon>Burkholderiales</taxon>
        <taxon>Burkholderiaceae</taxon>
        <taxon>Caballeronia</taxon>
    </lineage>
</organism>
<dbReference type="Gene3D" id="1.10.1530.10">
    <property type="match status" value="1"/>
</dbReference>
<name>A0A157ZK70_9BURK</name>
<dbReference type="InterPro" id="IPR036111">
    <property type="entry name" value="Mal/L-sulfo/L-lacto_DH-like_sf"/>
</dbReference>
<accession>A0A157ZK70</accession>
<dbReference type="AlphaFoldDB" id="A0A157ZK70"/>
<dbReference type="Gene3D" id="3.30.1370.60">
    <property type="entry name" value="Hypothetical oxidoreductase yiak, domain 2"/>
    <property type="match status" value="1"/>
</dbReference>